<evidence type="ECO:0000313" key="1">
    <source>
        <dbReference type="EMBL" id="KWU57729.1"/>
    </source>
</evidence>
<reference evidence="1 2" key="1">
    <citation type="submission" date="2016-01" db="EMBL/GenBank/DDBJ databases">
        <authorList>
            <person name="McClelland M."/>
            <person name="Jain A."/>
            <person name="Saraogi P."/>
            <person name="Mendelson R."/>
            <person name="Westerman R."/>
            <person name="SanMiguel P."/>
            <person name="Csonka L."/>
        </authorList>
    </citation>
    <scope>NUCLEOTIDE SEQUENCE [LARGE SCALE GENOMIC DNA]</scope>
    <source>
        <strain evidence="1 2">PE8-15</strain>
    </source>
</reference>
<dbReference type="AlphaFoldDB" id="A0A109G0D2"/>
<evidence type="ECO:0008006" key="3">
    <source>
        <dbReference type="Google" id="ProtNLM"/>
    </source>
</evidence>
<dbReference type="RefSeq" id="WP_060751239.1">
    <property type="nucleotide sequence ID" value="NZ_LRPH01000074.1"/>
</dbReference>
<organism evidence="1 2">
    <name type="scientific">Bacillus mycoides</name>
    <dbReference type="NCBI Taxonomy" id="1405"/>
    <lineage>
        <taxon>Bacteria</taxon>
        <taxon>Bacillati</taxon>
        <taxon>Bacillota</taxon>
        <taxon>Bacilli</taxon>
        <taxon>Bacillales</taxon>
        <taxon>Bacillaceae</taxon>
        <taxon>Bacillus</taxon>
        <taxon>Bacillus cereus group</taxon>
    </lineage>
</organism>
<dbReference type="PROSITE" id="PS51257">
    <property type="entry name" value="PROKAR_LIPOPROTEIN"/>
    <property type="match status" value="1"/>
</dbReference>
<evidence type="ECO:0000313" key="2">
    <source>
        <dbReference type="Proteomes" id="UP000065797"/>
    </source>
</evidence>
<comment type="caution">
    <text evidence="1">The sequence shown here is derived from an EMBL/GenBank/DDBJ whole genome shotgun (WGS) entry which is preliminary data.</text>
</comment>
<protein>
    <recommendedName>
        <fullName evidence="3">Lipoprotein</fullName>
    </recommendedName>
</protein>
<sequence>MKNILILLICLFIIGGCSYQNNELKWFDNLDAAITYGMKKESIQKEDILGKVEKNGEIFIVYKKKLKEGLGVGVSSISKENNKFSWYRSNPFVLVKNKHVETYPTKISFDIVTQSNKTFIVYVGVSNKEIIYIDTLTKKKVIPQTDKNTGIYFYIEFKELI</sequence>
<name>A0A109G0D2_BACMY</name>
<accession>A0A109G0D2</accession>
<dbReference type="Proteomes" id="UP000065797">
    <property type="component" value="Unassembled WGS sequence"/>
</dbReference>
<dbReference type="EMBL" id="LRPH01000074">
    <property type="protein sequence ID" value="KWU57729.1"/>
    <property type="molecule type" value="Genomic_DNA"/>
</dbReference>
<gene>
    <name evidence="1" type="ORF">AWW70_21380</name>
</gene>
<proteinExistence type="predicted"/>